<feature type="domain" description="N-acetyltransferase" evidence="1">
    <location>
        <begin position="13"/>
        <end position="169"/>
    </location>
</feature>
<gene>
    <name evidence="2" type="ORF">DSM101010T_08010</name>
</gene>
<dbReference type="InterPro" id="IPR000182">
    <property type="entry name" value="GNAT_dom"/>
</dbReference>
<evidence type="ECO:0000259" key="1">
    <source>
        <dbReference type="PROSITE" id="PS51186"/>
    </source>
</evidence>
<dbReference type="Gene3D" id="3.40.630.30">
    <property type="match status" value="1"/>
</dbReference>
<dbReference type="EMBL" id="BLVO01000005">
    <property type="protein sequence ID" value="GFM32436.1"/>
    <property type="molecule type" value="Genomic_DNA"/>
</dbReference>
<keyword evidence="3" id="KW-1185">Reference proteome</keyword>
<reference evidence="2 3" key="1">
    <citation type="submission" date="2020-05" db="EMBL/GenBank/DDBJ databases">
        <title>Draft genome sequence of Desulfovibrio sp. strain HN2T.</title>
        <authorList>
            <person name="Ueno A."/>
            <person name="Tamazawa S."/>
            <person name="Tamamura S."/>
            <person name="Murakami T."/>
            <person name="Kiyama T."/>
            <person name="Inomata H."/>
            <person name="Amano Y."/>
            <person name="Miyakawa K."/>
            <person name="Tamaki H."/>
            <person name="Naganuma T."/>
            <person name="Kaneko K."/>
        </authorList>
    </citation>
    <scope>NUCLEOTIDE SEQUENCE [LARGE SCALE GENOMIC DNA]</scope>
    <source>
        <strain evidence="2 3">HN2</strain>
    </source>
</reference>
<dbReference type="RefSeq" id="WP_174404134.1">
    <property type="nucleotide sequence ID" value="NZ_BLVO01000005.1"/>
</dbReference>
<accession>A0A7J0BFK5</accession>
<dbReference type="InterPro" id="IPR016181">
    <property type="entry name" value="Acyl_CoA_acyltransferase"/>
</dbReference>
<dbReference type="PROSITE" id="PS51186">
    <property type="entry name" value="GNAT"/>
    <property type="match status" value="1"/>
</dbReference>
<name>A0A7J0BFK5_9BACT</name>
<dbReference type="AlphaFoldDB" id="A0A7J0BFK5"/>
<comment type="caution">
    <text evidence="2">The sequence shown here is derived from an EMBL/GenBank/DDBJ whole genome shotgun (WGS) entry which is preliminary data.</text>
</comment>
<protein>
    <recommendedName>
        <fullName evidence="1">N-acetyltransferase domain-containing protein</fullName>
    </recommendedName>
</protein>
<dbReference type="Proteomes" id="UP000503840">
    <property type="component" value="Unassembled WGS sequence"/>
</dbReference>
<evidence type="ECO:0000313" key="3">
    <source>
        <dbReference type="Proteomes" id="UP000503840"/>
    </source>
</evidence>
<dbReference type="CDD" id="cd04301">
    <property type="entry name" value="NAT_SF"/>
    <property type="match status" value="1"/>
</dbReference>
<dbReference type="Pfam" id="PF00583">
    <property type="entry name" value="Acetyltransf_1"/>
    <property type="match status" value="1"/>
</dbReference>
<organism evidence="2 3">
    <name type="scientific">Desulfovibrio subterraneus</name>
    <dbReference type="NCBI Taxonomy" id="2718620"/>
    <lineage>
        <taxon>Bacteria</taxon>
        <taxon>Pseudomonadati</taxon>
        <taxon>Thermodesulfobacteriota</taxon>
        <taxon>Desulfovibrionia</taxon>
        <taxon>Desulfovibrionales</taxon>
        <taxon>Desulfovibrionaceae</taxon>
        <taxon>Desulfovibrio</taxon>
    </lineage>
</organism>
<dbReference type="GO" id="GO:0016747">
    <property type="term" value="F:acyltransferase activity, transferring groups other than amino-acyl groups"/>
    <property type="evidence" value="ECO:0007669"/>
    <property type="project" value="InterPro"/>
</dbReference>
<proteinExistence type="predicted"/>
<sequence length="169" mass="19024">MSAESSVLHIEAVTYRETVRESDAADVRHIVHATGFFTPDEEDVAEELVLERLAQGEDSGYYFVFAEQDGTVLGYTCYGPTPATEGTYDLYWIAVAPACHHMGLGKRLLAVTVDKVRAMEGRLLFAETSGMEKYVSTRRFYERTGFTAEAVLKDFYRPGDDKVIYRLEV</sequence>
<evidence type="ECO:0000313" key="2">
    <source>
        <dbReference type="EMBL" id="GFM32436.1"/>
    </source>
</evidence>
<dbReference type="SUPFAM" id="SSF55729">
    <property type="entry name" value="Acyl-CoA N-acyltransferases (Nat)"/>
    <property type="match status" value="1"/>
</dbReference>